<evidence type="ECO:0000313" key="2">
    <source>
        <dbReference type="Proteomes" id="UP000755551"/>
    </source>
</evidence>
<dbReference type="RefSeq" id="WP_217334635.1">
    <property type="nucleotide sequence ID" value="NZ_JAHQZT010000008.1"/>
</dbReference>
<evidence type="ECO:0000313" key="1">
    <source>
        <dbReference type="EMBL" id="MBV0933209.1"/>
    </source>
</evidence>
<dbReference type="InterPro" id="IPR005624">
    <property type="entry name" value="PduO/GlcC-like"/>
</dbReference>
<sequence>MSKSTALTVTQPSLDYRAALRALTAAAEQAEGLGVQVSIAVVGRNGQPLAQLSLNSAPPQTAQLALRKARTSAGFKVPSQAIRERNEQDIHLLTALDSHPDMLLLGGGLPLLLDGECIGAIGVSGASQAQDIACAEAGLATLGLTSA</sequence>
<organism evidence="1 2">
    <name type="scientific">Marinobacterium weihaiense</name>
    <dbReference type="NCBI Taxonomy" id="2851016"/>
    <lineage>
        <taxon>Bacteria</taxon>
        <taxon>Pseudomonadati</taxon>
        <taxon>Pseudomonadota</taxon>
        <taxon>Gammaproteobacteria</taxon>
        <taxon>Oceanospirillales</taxon>
        <taxon>Oceanospirillaceae</taxon>
        <taxon>Marinobacterium</taxon>
    </lineage>
</organism>
<keyword evidence="2" id="KW-1185">Reference proteome</keyword>
<proteinExistence type="predicted"/>
<dbReference type="PANTHER" id="PTHR34309">
    <property type="entry name" value="SLR1406 PROTEIN"/>
    <property type="match status" value="1"/>
</dbReference>
<dbReference type="Proteomes" id="UP000755551">
    <property type="component" value="Unassembled WGS sequence"/>
</dbReference>
<dbReference type="InterPro" id="IPR052517">
    <property type="entry name" value="GlcG_carb_metab_protein"/>
</dbReference>
<accession>A0ABS6MAA0</accession>
<reference evidence="1 2" key="1">
    <citation type="submission" date="2021-06" db="EMBL/GenBank/DDBJ databases">
        <title>Bacterium isolated from marine sediment.</title>
        <authorList>
            <person name="Zhu K.-L."/>
            <person name="Du Z.-J."/>
            <person name="Liang Q.-Y."/>
        </authorList>
    </citation>
    <scope>NUCLEOTIDE SEQUENCE [LARGE SCALE GENOMIC DNA]</scope>
    <source>
        <strain evidence="1 2">A346</strain>
    </source>
</reference>
<name>A0ABS6MAA0_9GAMM</name>
<gene>
    <name evidence="1" type="ORF">KTN04_07660</name>
</gene>
<dbReference type="PANTHER" id="PTHR34309:SF1">
    <property type="entry name" value="PROTEIN GLCG"/>
    <property type="match status" value="1"/>
</dbReference>
<comment type="caution">
    <text evidence="1">The sequence shown here is derived from an EMBL/GenBank/DDBJ whole genome shotgun (WGS) entry which is preliminary data.</text>
</comment>
<protein>
    <submittedName>
        <fullName evidence="1">Heme-binding protein</fullName>
    </submittedName>
</protein>
<dbReference type="Pfam" id="PF03928">
    <property type="entry name" value="HbpS-like"/>
    <property type="match status" value="1"/>
</dbReference>
<dbReference type="EMBL" id="JAHQZT010000008">
    <property type="protein sequence ID" value="MBV0933209.1"/>
    <property type="molecule type" value="Genomic_DNA"/>
</dbReference>